<feature type="region of interest" description="Disordered" evidence="5">
    <location>
        <begin position="1"/>
        <end position="64"/>
    </location>
</feature>
<evidence type="ECO:0000313" key="6">
    <source>
        <dbReference type="EMBL" id="GIN64207.1"/>
    </source>
</evidence>
<evidence type="ECO:0000256" key="5">
    <source>
        <dbReference type="SAM" id="MobiDB-lite"/>
    </source>
</evidence>
<evidence type="ECO:0000313" key="7">
    <source>
        <dbReference type="Proteomes" id="UP000682111"/>
    </source>
</evidence>
<evidence type="ECO:0000256" key="4">
    <source>
        <dbReference type="ARBA" id="ARBA00022969"/>
    </source>
</evidence>
<dbReference type="InterPro" id="IPR006341">
    <property type="entry name" value="Spore_gamma"/>
</dbReference>
<organism evidence="6 7">
    <name type="scientific">Robertmurraya siralis</name>
    <dbReference type="NCBI Taxonomy" id="77777"/>
    <lineage>
        <taxon>Bacteria</taxon>
        <taxon>Bacillati</taxon>
        <taxon>Bacillota</taxon>
        <taxon>Bacilli</taxon>
        <taxon>Bacillales</taxon>
        <taxon>Bacillaceae</taxon>
        <taxon>Robertmurraya</taxon>
    </lineage>
</organism>
<dbReference type="GO" id="GO:0030435">
    <property type="term" value="P:sporulation resulting in formation of a cellular spore"/>
    <property type="evidence" value="ECO:0007669"/>
    <property type="project" value="UniProtKB-KW"/>
</dbReference>
<gene>
    <name evidence="6" type="ORF">J27TS8_42000</name>
</gene>
<dbReference type="AlphaFoldDB" id="A0A920BW92"/>
<keyword evidence="3" id="KW-0677">Repeat</keyword>
<comment type="caution">
    <text evidence="6">The sequence shown here is derived from an EMBL/GenBank/DDBJ whole genome shotgun (WGS) entry which is preliminary data.</text>
</comment>
<dbReference type="Pfam" id="PF04259">
    <property type="entry name" value="SASP_gamma"/>
    <property type="match status" value="1"/>
</dbReference>
<keyword evidence="4" id="KW-0749">Sporulation</keyword>
<reference evidence="6" key="1">
    <citation type="submission" date="2021-03" db="EMBL/GenBank/DDBJ databases">
        <title>Antimicrobial resistance genes in bacteria isolated from Japanese honey, and their potential for conferring macrolide and lincosamide resistance in the American foulbrood pathogen Paenibacillus larvae.</title>
        <authorList>
            <person name="Okamoto M."/>
            <person name="Kumagai M."/>
            <person name="Kanamori H."/>
            <person name="Takamatsu D."/>
        </authorList>
    </citation>
    <scope>NUCLEOTIDE SEQUENCE</scope>
    <source>
        <strain evidence="6">J27TS8</strain>
    </source>
</reference>
<dbReference type="OrthoDB" id="2456029at2"/>
<evidence type="ECO:0000256" key="2">
    <source>
        <dbReference type="ARBA" id="ARBA00014721"/>
    </source>
</evidence>
<proteinExistence type="inferred from homology"/>
<evidence type="ECO:0000256" key="3">
    <source>
        <dbReference type="ARBA" id="ARBA00022737"/>
    </source>
</evidence>
<comment type="similarity">
    <text evidence="1">Belongs to the gamma-type SASP family.</text>
</comment>
<keyword evidence="7" id="KW-1185">Reference proteome</keyword>
<dbReference type="Proteomes" id="UP000682111">
    <property type="component" value="Unassembled WGS sequence"/>
</dbReference>
<sequence length="64" mass="6901">MAKPNKSQAGTNIQQVRQQNAQSAGSQGQFGTEFGSETNAQEVRKQNQQAESKKSQNSGQFGQS</sequence>
<accession>A0A920BW92</accession>
<feature type="compositionally biased region" description="Polar residues" evidence="5">
    <location>
        <begin position="35"/>
        <end position="64"/>
    </location>
</feature>
<dbReference type="EMBL" id="BORC01000011">
    <property type="protein sequence ID" value="GIN64207.1"/>
    <property type="molecule type" value="Genomic_DNA"/>
</dbReference>
<protein>
    <recommendedName>
        <fullName evidence="2">Small, acid-soluble spore protein gamma-type</fullName>
    </recommendedName>
</protein>
<feature type="compositionally biased region" description="Polar residues" evidence="5">
    <location>
        <begin position="1"/>
        <end position="17"/>
    </location>
</feature>
<dbReference type="NCBIfam" id="TIGR01442">
    <property type="entry name" value="SASP_gamma"/>
    <property type="match status" value="1"/>
</dbReference>
<evidence type="ECO:0000256" key="1">
    <source>
        <dbReference type="ARBA" id="ARBA00006710"/>
    </source>
</evidence>
<feature type="compositionally biased region" description="Low complexity" evidence="5">
    <location>
        <begin position="18"/>
        <end position="29"/>
    </location>
</feature>
<dbReference type="RefSeq" id="WP_095314090.1">
    <property type="nucleotide sequence ID" value="NZ_BORC01000011.1"/>
</dbReference>
<name>A0A920BW92_9BACI</name>